<dbReference type="EMBL" id="BAABGN010000001">
    <property type="protein sequence ID" value="GAA4415842.1"/>
    <property type="molecule type" value="Genomic_DNA"/>
</dbReference>
<evidence type="ECO:0000313" key="2">
    <source>
        <dbReference type="Proteomes" id="UP001500622"/>
    </source>
</evidence>
<dbReference type="RefSeq" id="WP_345214681.1">
    <property type="nucleotide sequence ID" value="NZ_BAABGN010000001.1"/>
</dbReference>
<protein>
    <submittedName>
        <fullName evidence="1">Uncharacterized protein</fullName>
    </submittedName>
</protein>
<reference evidence="2" key="1">
    <citation type="journal article" date="2019" name="Int. J. Syst. Evol. Microbiol.">
        <title>The Global Catalogue of Microorganisms (GCM) 10K type strain sequencing project: providing services to taxonomists for standard genome sequencing and annotation.</title>
        <authorList>
            <consortium name="The Broad Institute Genomics Platform"/>
            <consortium name="The Broad Institute Genome Sequencing Center for Infectious Disease"/>
            <person name="Wu L."/>
            <person name="Ma J."/>
        </authorList>
    </citation>
    <scope>NUCLEOTIDE SEQUENCE [LARGE SCALE GENOMIC DNA]</scope>
    <source>
        <strain evidence="2">JCM 17810</strain>
    </source>
</reference>
<keyword evidence="2" id="KW-1185">Reference proteome</keyword>
<dbReference type="Proteomes" id="UP001500622">
    <property type="component" value="Unassembled WGS sequence"/>
</dbReference>
<comment type="caution">
    <text evidence="1">The sequence shown here is derived from an EMBL/GenBank/DDBJ whole genome shotgun (WGS) entry which is preliminary data.</text>
</comment>
<name>A0ABP8KU42_9MICO</name>
<proteinExistence type="predicted"/>
<sequence length="138" mass="14602">MKAVKERTATFADAPETVHNALLGVIQNGKYELVGVQNEQHRFLFSAGMSALSWGTTFLAEVTSTGPESQLSVTCGGRDEAPSALLDGWKHGKAADKVVGEVRATLEVGAAPAAPVESFVSLPDGSTQPWTTGEWPFE</sequence>
<evidence type="ECO:0000313" key="1">
    <source>
        <dbReference type="EMBL" id="GAA4415842.1"/>
    </source>
</evidence>
<organism evidence="1 2">
    <name type="scientific">Georgenia halophila</name>
    <dbReference type="NCBI Taxonomy" id="620889"/>
    <lineage>
        <taxon>Bacteria</taxon>
        <taxon>Bacillati</taxon>
        <taxon>Actinomycetota</taxon>
        <taxon>Actinomycetes</taxon>
        <taxon>Micrococcales</taxon>
        <taxon>Bogoriellaceae</taxon>
        <taxon>Georgenia</taxon>
    </lineage>
</organism>
<accession>A0ABP8KU42</accession>
<gene>
    <name evidence="1" type="ORF">GCM10023169_02570</name>
</gene>